<sequence>MSPNPSIIHVLRPGLFTTIQDLGRYGYQRFGVSVSGAMDPWALTVGNRLLGNPDRAAGLELTLQGPELLFEQRLSIAITGADLSPTCGGQSLPMWTVATMPAGSRLRFGTRRQGTRAYLAVAGGIIAPLLLGSRSTHVRSGLGGLAGRPLKKSDQLVVGSPPSTNRCWEGRALAQSSRPQYLASPILRVIPGSQVDHSAEEALHVLATSPYRVTSESDRMGYRLEGAELPHCGPADIISEAVSAGSIQVPSNHQPILLMADCQPTGGYTKLATLIRADRHLAAQLGPGDSLSFRVITMKEASKLFRSSHAELDRLLPPQNP</sequence>
<dbReference type="EMBL" id="CAJNBJ010000001">
    <property type="protein sequence ID" value="CAE6689529.1"/>
    <property type="molecule type" value="Genomic_DNA"/>
</dbReference>
<keyword evidence="6" id="KW-1185">Reference proteome</keyword>
<feature type="domain" description="Carboxyltransferase" evidence="4">
    <location>
        <begin position="29"/>
        <end position="312"/>
    </location>
</feature>
<gene>
    <name evidence="5" type="primary">pxpC</name>
    <name evidence="5" type="ORF">NSPZN2_10149</name>
</gene>
<dbReference type="InterPro" id="IPR052708">
    <property type="entry name" value="PxpC"/>
</dbReference>
<evidence type="ECO:0000256" key="1">
    <source>
        <dbReference type="ARBA" id="ARBA00022741"/>
    </source>
</evidence>
<keyword evidence="3" id="KW-0067">ATP-binding</keyword>
<dbReference type="GO" id="GO:0017168">
    <property type="term" value="F:5-oxoprolinase (ATP-hydrolyzing) activity"/>
    <property type="evidence" value="ECO:0007669"/>
    <property type="project" value="UniProtKB-EC"/>
</dbReference>
<accession>A0ABN7KEY4</accession>
<evidence type="ECO:0000313" key="5">
    <source>
        <dbReference type="EMBL" id="CAE6689529.1"/>
    </source>
</evidence>
<keyword evidence="1" id="KW-0547">Nucleotide-binding</keyword>
<dbReference type="SUPFAM" id="SSF50891">
    <property type="entry name" value="Cyclophilin-like"/>
    <property type="match status" value="1"/>
</dbReference>
<protein>
    <submittedName>
        <fullName evidence="5">5-oxoprolinase subunit C</fullName>
        <ecNumber evidence="5">3.5.2.9</ecNumber>
    </submittedName>
</protein>
<dbReference type="RefSeq" id="WP_213040088.1">
    <property type="nucleotide sequence ID" value="NZ_CAJNBJ010000001.1"/>
</dbReference>
<dbReference type="InterPro" id="IPR003778">
    <property type="entry name" value="CT_A_B"/>
</dbReference>
<dbReference type="Pfam" id="PF02626">
    <property type="entry name" value="CT_A_B"/>
    <property type="match status" value="1"/>
</dbReference>
<dbReference type="SMART" id="SM00797">
    <property type="entry name" value="AHS2"/>
    <property type="match status" value="1"/>
</dbReference>
<dbReference type="PANTHER" id="PTHR43309:SF5">
    <property type="entry name" value="5-OXOPROLINASE SUBUNIT C"/>
    <property type="match status" value="1"/>
</dbReference>
<dbReference type="PANTHER" id="PTHR43309">
    <property type="entry name" value="5-OXOPROLINASE SUBUNIT C"/>
    <property type="match status" value="1"/>
</dbReference>
<dbReference type="EC" id="3.5.2.9" evidence="5"/>
<proteinExistence type="predicted"/>
<dbReference type="NCBIfam" id="TIGR00724">
    <property type="entry name" value="urea_amlyse_rel"/>
    <property type="match status" value="1"/>
</dbReference>
<name>A0ABN7KEY4_9BACT</name>
<comment type="caution">
    <text evidence="5">The sequence shown here is derived from an EMBL/GenBank/DDBJ whole genome shotgun (WGS) entry which is preliminary data.</text>
</comment>
<reference evidence="5 6" key="1">
    <citation type="submission" date="2021-02" db="EMBL/GenBank/DDBJ databases">
        <authorList>
            <person name="Han P."/>
        </authorList>
    </citation>
    <scope>NUCLEOTIDE SEQUENCE [LARGE SCALE GENOMIC DNA]</scope>
    <source>
        <strain evidence="5">Candidatus Nitrospira sp. ZN2</strain>
    </source>
</reference>
<dbReference type="Proteomes" id="UP000675880">
    <property type="component" value="Unassembled WGS sequence"/>
</dbReference>
<dbReference type="Gene3D" id="2.40.100.10">
    <property type="entry name" value="Cyclophilin-like"/>
    <property type="match status" value="1"/>
</dbReference>
<evidence type="ECO:0000256" key="3">
    <source>
        <dbReference type="ARBA" id="ARBA00022840"/>
    </source>
</evidence>
<evidence type="ECO:0000313" key="6">
    <source>
        <dbReference type="Proteomes" id="UP000675880"/>
    </source>
</evidence>
<evidence type="ECO:0000259" key="4">
    <source>
        <dbReference type="SMART" id="SM00797"/>
    </source>
</evidence>
<evidence type="ECO:0000256" key="2">
    <source>
        <dbReference type="ARBA" id="ARBA00022801"/>
    </source>
</evidence>
<organism evidence="5 6">
    <name type="scientific">Nitrospira defluvii</name>
    <dbReference type="NCBI Taxonomy" id="330214"/>
    <lineage>
        <taxon>Bacteria</taxon>
        <taxon>Pseudomonadati</taxon>
        <taxon>Nitrospirota</taxon>
        <taxon>Nitrospiria</taxon>
        <taxon>Nitrospirales</taxon>
        <taxon>Nitrospiraceae</taxon>
        <taxon>Nitrospira</taxon>
    </lineage>
</organism>
<dbReference type="InterPro" id="IPR029000">
    <property type="entry name" value="Cyclophilin-like_dom_sf"/>
</dbReference>
<keyword evidence="2 5" id="KW-0378">Hydrolase</keyword>